<dbReference type="InterPro" id="IPR022385">
    <property type="entry name" value="Rhs_assc_core"/>
</dbReference>
<keyword evidence="2" id="KW-0964">Secreted</keyword>
<dbReference type="InterPro" id="IPR050708">
    <property type="entry name" value="T6SS_VgrG/RHS"/>
</dbReference>
<dbReference type="CDD" id="cd00081">
    <property type="entry name" value="Hint"/>
    <property type="match status" value="1"/>
</dbReference>
<dbReference type="PANTHER" id="PTHR32305:SF17">
    <property type="entry name" value="TRNA NUCLEASE WAPA"/>
    <property type="match status" value="1"/>
</dbReference>
<dbReference type="SMART" id="SM00306">
    <property type="entry name" value="HintN"/>
    <property type="match status" value="1"/>
</dbReference>
<dbReference type="Gene3D" id="2.170.16.10">
    <property type="entry name" value="Hedgehog/Intein (Hint) domain"/>
    <property type="match status" value="1"/>
</dbReference>
<dbReference type="Pfam" id="PF25023">
    <property type="entry name" value="TEN_YD-shell"/>
    <property type="match status" value="1"/>
</dbReference>
<dbReference type="Proteomes" id="UP000662939">
    <property type="component" value="Chromosome"/>
</dbReference>
<evidence type="ECO:0000259" key="6">
    <source>
        <dbReference type="SMART" id="SM00306"/>
    </source>
</evidence>
<dbReference type="InterPro" id="IPR031325">
    <property type="entry name" value="RHS_repeat"/>
</dbReference>
<dbReference type="InterPro" id="IPR003284">
    <property type="entry name" value="Sal_SpvB"/>
</dbReference>
<dbReference type="InterPro" id="IPR003587">
    <property type="entry name" value="Hint_dom_N"/>
</dbReference>
<dbReference type="Pfam" id="PF03534">
    <property type="entry name" value="SpvB"/>
    <property type="match status" value="1"/>
</dbReference>
<proteinExistence type="predicted"/>
<dbReference type="Pfam" id="PF05593">
    <property type="entry name" value="RHS_repeat"/>
    <property type="match status" value="2"/>
</dbReference>
<organism evidence="7 8">
    <name type="scientific">Natronoglycomyces albus</name>
    <dbReference type="NCBI Taxonomy" id="2811108"/>
    <lineage>
        <taxon>Bacteria</taxon>
        <taxon>Bacillati</taxon>
        <taxon>Actinomycetota</taxon>
        <taxon>Actinomycetes</taxon>
        <taxon>Glycomycetales</taxon>
        <taxon>Glycomycetaceae</taxon>
        <taxon>Natronoglycomyces</taxon>
    </lineage>
</organism>
<protein>
    <recommendedName>
        <fullName evidence="6">Hint domain-containing protein</fullName>
    </recommendedName>
</protein>
<dbReference type="GO" id="GO:0005737">
    <property type="term" value="C:cytoplasm"/>
    <property type="evidence" value="ECO:0007669"/>
    <property type="project" value="InterPro"/>
</dbReference>
<dbReference type="InterPro" id="IPR006530">
    <property type="entry name" value="YD"/>
</dbReference>
<comment type="subcellular location">
    <subcellularLocation>
        <location evidence="1">Secreted</location>
    </subcellularLocation>
</comment>
<dbReference type="Pfam" id="PF07591">
    <property type="entry name" value="PT-HINT"/>
    <property type="match status" value="1"/>
</dbReference>
<dbReference type="RefSeq" id="WP_213171074.1">
    <property type="nucleotide sequence ID" value="NZ_CP070496.1"/>
</dbReference>
<evidence type="ECO:0000313" key="7">
    <source>
        <dbReference type="EMBL" id="QSB05073.1"/>
    </source>
</evidence>
<name>A0A895XNF3_9ACTN</name>
<evidence type="ECO:0000256" key="2">
    <source>
        <dbReference type="ARBA" id="ARBA00022525"/>
    </source>
</evidence>
<dbReference type="PANTHER" id="PTHR32305">
    <property type="match status" value="1"/>
</dbReference>
<dbReference type="InterPro" id="IPR056823">
    <property type="entry name" value="TEN-like_YD-shell"/>
</dbReference>
<accession>A0A895XNF3</accession>
<reference evidence="7" key="1">
    <citation type="submission" date="2021-02" db="EMBL/GenBank/DDBJ databases">
        <title>Natronoglycomyces albus gen. nov., sp. nov, a haloalkaliphilic actinobacterium from a soda solonchak soil.</title>
        <authorList>
            <person name="Sorokin D.Y."/>
            <person name="Khijniak T.V."/>
            <person name="Zakharycheva A.P."/>
            <person name="Boueva O.V."/>
            <person name="Ariskina E.V."/>
            <person name="Hahnke R.L."/>
            <person name="Bunk B."/>
            <person name="Sproer C."/>
            <person name="Schumann P."/>
            <person name="Evtushenko L.I."/>
            <person name="Kublanov I.V."/>
        </authorList>
    </citation>
    <scope>NUCLEOTIDE SEQUENCE</scope>
    <source>
        <strain evidence="7">DSM 106290</strain>
    </source>
</reference>
<dbReference type="Gene3D" id="2.180.10.10">
    <property type="entry name" value="RHS repeat-associated core"/>
    <property type="match status" value="2"/>
</dbReference>
<sequence>MTAKPSQPTPESAPSPVALAPRPDTAGIWYRRIVTMVATILMPLGLMVAGDAVPQYGVGIDDFTSDDAVGVTDVDPGGVEFSDPSADQVWTEQDSAWPEAERHTFGLDSDGMQWPENSVVGLRASQAGSGDVTVDVHSQAVSRNAGINGLVVQVEGSADASVELSVAYGDFSRAYGAGWGSRLQLTELADCDPATTDDRCRAEVVPTRNDVVERTVSADIDLAEGETATFAVTTTSNGTETGDYAATDLDPIGSWEAGGNDGSFGYSIPISVPPADGPEPQISLGYSSASHDGRTSGRNNQASWIGDGWSYDPGYIERSYTACASDHEGNANNDETDFTGDQCWDGDSNHLTVSLNGTNATILKDDDSGDWYVDSGVPWKIELLGSPASNSSSTTERWRITTDDGSQFEFGFRSSSRLTMPVFGNHPGEPCHASQFENSSCAQTYRWLLDSGVDTLENKIEYRYSTRTGHYGAAGDADNRTSYVRESWLTRIDYGLRADDSSVPATGRIVFDVSDRCESSCTNSGRPNEDNWPEVPWDLNCFESPCTTQLSPAFFSTKKLDTITTQVREGSSYRDITTWKLEHEFKDYGDEEQVVLWLKSIQQTAGSNDMPPLEFGGMALPNRVDAIDGAPQIWRWRLTDIKTETGAVISVNYSEPQCTSNNRPSSAHNNSMRCYPVKWTPPEFSEPEEDYFHKYVVTDITEADQTTENVAVYTAYEYSTSGGGTSVLWGWDDSAFTDDDDRTWGVWKGYSQVTTYVGDPQEGDRQRTRARYYRGLHGDNLPSGTRSVNVTDAEGNSVRDHRALGGQLFESLTYNGGQIIDGHTTRFWTSKVAEQDHDGGSYAAWRSGPNREESRRWLTGSNWQRSRVDTTYDSLGRPASIHDYGDLSESAHTCVRLTYADNPSANIFDLPRTEEKVAVGCDATPQKPGDVLASTRHYYDESNSLSAAPTKGLPTRYDVLDEWPEDGSASYVTTEATEYDSVGRVLSVTDAMGRTTATAFTPSGPGPVTRTDDTNAAGHTSQTHFDPAWGQATKIVDANGRETVIAYDAFGRTADVWLPGRSSSRSPSLRFEYRLRDDAPSAVITRELNTGNQYVTSVELYDSLLRLRQTQTHTADNGRVLTEIWYDSHGRVEEELGPNHNASPPTDTLVRVEPGASRKRVTYHYDAAGRITDEVLYNRHVEKWRTTTTYGGDNSGFRVATTPPEGGSATATIENAIGQLLESRTYHSRTPTGDFDALTYSYNTAGDLVEMNDPAGNAWTWGYDLRGRQISSVDPDAGESVTAYDAAGQTTSVTDARGISLHYQYDELGRLIERRDGEGELLASWEFDTVPGGIGLPGTNTRYVDGAEYAERVLNYDAGGRATQVEMVIPAEEGALAGTYLTTQMFFDNGQMQFRGYGAVAQFPNEGLQYAHDPVGNVVWMNSVMEGQYNVVIDHARWSPYGEVLTRRIGSNAGKQMWHGFVYDETTRRIERIGFGHDTNKPVIGDSRYTYDDYGNVLSIAEHAESAPERWERQCFEYDSQQRLVEAWAQEDLTECAESGAQATLGGPAPYWNNYHYDSAGNRTSDTLRLPGRDVEERAFHYPSAGESQPHAPTHVDINEDGKAVFGYDEAGNTTSRDIDGDVQIFDYDAEGNVVAVHEGDNLTRSVYDIDGERLIRDDGETATLFLPDTEVVWDKVTGSLEATRFYTHAGHLVASSKSSQRSEWTFYGVDPAGTATHMINAQNHNDARVRYFDPFGNQRGEKVDWVGQRGFVGGIQDPTGLTLLGARDYDPLFGRFMSVDEVINILDDQQINGYAYANHSPITFADPTGMFLGLVDKAKSVGKNVANTVTDAATSASNWVQDNAGTIAQVAGTVATVAAFVPGGQVVAAAAGAVAIGAGAIETAQSCSSGDTVGCAMGAASMVPGVRTATDVGSKAFTCATGSAADCASEFIPGGRRGPKATDGGGTGGSGGPASCSTGRKSFLPGTLVVTADGATKPIEDIAPGEQVLAVDPVTGELTAGSVSVTHTTPDQERDLVDITVAPLDEEQSGASGASETITATVGHPFWAPDVDEWVPARNLEAGSWLQTSSGTWAQVEAVEHRSETVTTHNLTVAGVHTYFVQSEQAELLTHNQGSSGGCDDPLQSYAESVRNEEGNRFAAEFTSPSGNTYYGRNNNDPLHPDVRAAQEKHLPAYEKGCAEMHCVSNALNSGDSVQGGNIRVVHTTNNQYSQQRSGHGHVASPCRVCKAVLGDLMIAVW</sequence>
<dbReference type="SUPFAM" id="SSF51294">
    <property type="entry name" value="Hedgehog/intein (Hint) domain"/>
    <property type="match status" value="1"/>
</dbReference>
<dbReference type="EMBL" id="CP070496">
    <property type="protein sequence ID" value="QSB05073.1"/>
    <property type="molecule type" value="Genomic_DNA"/>
</dbReference>
<feature type="region of interest" description="Disordered" evidence="5">
    <location>
        <begin position="1"/>
        <end position="21"/>
    </location>
</feature>
<dbReference type="NCBIfam" id="TIGR03696">
    <property type="entry name" value="Rhs_assc_core"/>
    <property type="match status" value="1"/>
</dbReference>
<keyword evidence="8" id="KW-1185">Reference proteome</keyword>
<feature type="compositionally biased region" description="Gly residues" evidence="5">
    <location>
        <begin position="1944"/>
        <end position="1953"/>
    </location>
</feature>
<evidence type="ECO:0000256" key="1">
    <source>
        <dbReference type="ARBA" id="ARBA00004613"/>
    </source>
</evidence>
<keyword evidence="4" id="KW-0843">Virulence</keyword>
<dbReference type="KEGG" id="nav:JQS30_15140"/>
<evidence type="ECO:0000313" key="8">
    <source>
        <dbReference type="Proteomes" id="UP000662939"/>
    </source>
</evidence>
<feature type="region of interest" description="Disordered" evidence="5">
    <location>
        <begin position="1932"/>
        <end position="1960"/>
    </location>
</feature>
<dbReference type="NCBIfam" id="TIGR01643">
    <property type="entry name" value="YD_repeat_2x"/>
    <property type="match status" value="2"/>
</dbReference>
<dbReference type="GO" id="GO:0005576">
    <property type="term" value="C:extracellular region"/>
    <property type="evidence" value="ECO:0007669"/>
    <property type="project" value="UniProtKB-SubCell"/>
</dbReference>
<feature type="domain" description="Hint" evidence="6">
    <location>
        <begin position="1961"/>
        <end position="2071"/>
    </location>
</feature>
<keyword evidence="3" id="KW-0677">Repeat</keyword>
<evidence type="ECO:0000256" key="3">
    <source>
        <dbReference type="ARBA" id="ARBA00022737"/>
    </source>
</evidence>
<evidence type="ECO:0000256" key="5">
    <source>
        <dbReference type="SAM" id="MobiDB-lite"/>
    </source>
</evidence>
<dbReference type="InterPro" id="IPR036844">
    <property type="entry name" value="Hint_dom_sf"/>
</dbReference>
<gene>
    <name evidence="7" type="ORF">JQS30_15140</name>
</gene>
<evidence type="ECO:0000256" key="4">
    <source>
        <dbReference type="ARBA" id="ARBA00023026"/>
    </source>
</evidence>